<sequence>MPESISDGGSTVVVPHWYDVGQRPDPESSEVMDIPWVEYGAAGTSWHTIRESCVDKLTSAPVASLADVTWSLSKGITVLAISMYQWALSDDLAGQFSAFVVDAVETLGKGVWAALLGPVIILGALWMAWVWLVRRRATEVFQGALWMVGANVLSLLVIGSPSLVINSATDVTLAGSTLAHGVVGQIDASTGGIDQCPRASNTFSESDEHFGPVHPSQKEETLNPENAADWMWSSLVCRPWILGQFGSSEESKDIANDHSVELLYAQSISRTERHYIDEGGLTESELVEEKQAEFEAISAEIEERSPGVYAVHAGDRAGARLGQAAFSLAVSVTAGGLILALGFSILMLRIAFLILVLISPFVLLIGVHPGIGRRYLIRWLEVTIGVLIKEVFLTFALMLVAMLYVMVFASPLPWGGQMVVLAMIAIAVLWYRKRLVSIAGTTVNAVTPHRVIARVGGQQNEQPRTQASRGASGASGGGAGGSRALTRQGGADTGGRGRLRLRKRAGEQRGSGASGNTASSRAPAASGDAGTSGHGNANTSSGGGDPSQARASSGDRRVASGGDPGGSGRARSPRAAPALRRSDQSSSSGGSTEGTQPDKRSGQQRVSREEHQPRERGQTWGDVQNAQQGQQRRRDWGKRDGRG</sequence>
<gene>
    <name evidence="3" type="ORF">F4561_005075</name>
</gene>
<proteinExistence type="predicted"/>
<feature type="transmembrane region" description="Helical" evidence="2">
    <location>
        <begin position="391"/>
        <end position="408"/>
    </location>
</feature>
<feature type="transmembrane region" description="Helical" evidence="2">
    <location>
        <begin position="111"/>
        <end position="132"/>
    </location>
</feature>
<feature type="region of interest" description="Disordered" evidence="1">
    <location>
        <begin position="454"/>
        <end position="643"/>
    </location>
</feature>
<name>A0A7W7RLL6_9ACTN</name>
<dbReference type="RefSeq" id="WP_184582195.1">
    <property type="nucleotide sequence ID" value="NZ_JACHJT010000001.1"/>
</dbReference>
<dbReference type="EMBL" id="JACHJT010000001">
    <property type="protein sequence ID" value="MBB4934255.1"/>
    <property type="molecule type" value="Genomic_DNA"/>
</dbReference>
<organism evidence="3 4">
    <name type="scientific">Lipingzhangella halophila</name>
    <dbReference type="NCBI Taxonomy" id="1783352"/>
    <lineage>
        <taxon>Bacteria</taxon>
        <taxon>Bacillati</taxon>
        <taxon>Actinomycetota</taxon>
        <taxon>Actinomycetes</taxon>
        <taxon>Streptosporangiales</taxon>
        <taxon>Nocardiopsidaceae</taxon>
        <taxon>Lipingzhangella</taxon>
    </lineage>
</organism>
<feature type="compositionally biased region" description="Low complexity" evidence="1">
    <location>
        <begin position="569"/>
        <end position="590"/>
    </location>
</feature>
<evidence type="ECO:0000256" key="1">
    <source>
        <dbReference type="SAM" id="MobiDB-lite"/>
    </source>
</evidence>
<feature type="transmembrane region" description="Helical" evidence="2">
    <location>
        <begin position="144"/>
        <end position="165"/>
    </location>
</feature>
<protein>
    <recommendedName>
        <fullName evidence="5">TrbL/VirB6 plasmid conjugal transfer protein</fullName>
    </recommendedName>
</protein>
<comment type="caution">
    <text evidence="3">The sequence shown here is derived from an EMBL/GenBank/DDBJ whole genome shotgun (WGS) entry which is preliminary data.</text>
</comment>
<feature type="transmembrane region" description="Helical" evidence="2">
    <location>
        <begin position="414"/>
        <end position="431"/>
    </location>
</feature>
<feature type="transmembrane region" description="Helical" evidence="2">
    <location>
        <begin position="324"/>
        <end position="344"/>
    </location>
</feature>
<evidence type="ECO:0000256" key="2">
    <source>
        <dbReference type="SAM" id="Phobius"/>
    </source>
</evidence>
<reference evidence="3 4" key="1">
    <citation type="submission" date="2020-08" db="EMBL/GenBank/DDBJ databases">
        <title>Sequencing the genomes of 1000 actinobacteria strains.</title>
        <authorList>
            <person name="Klenk H.-P."/>
        </authorList>
    </citation>
    <scope>NUCLEOTIDE SEQUENCE [LARGE SCALE GENOMIC DNA]</scope>
    <source>
        <strain evidence="3 4">DSM 102030</strain>
    </source>
</reference>
<feature type="region of interest" description="Disordered" evidence="1">
    <location>
        <begin position="201"/>
        <end position="220"/>
    </location>
</feature>
<accession>A0A7W7RLL6</accession>
<feature type="compositionally biased region" description="Polar residues" evidence="1">
    <location>
        <begin position="457"/>
        <end position="466"/>
    </location>
</feature>
<feature type="transmembrane region" description="Helical" evidence="2">
    <location>
        <begin position="350"/>
        <end position="371"/>
    </location>
</feature>
<evidence type="ECO:0008006" key="5">
    <source>
        <dbReference type="Google" id="ProtNLM"/>
    </source>
</evidence>
<dbReference type="AlphaFoldDB" id="A0A7W7RLL6"/>
<feature type="compositionally biased region" description="Basic and acidic residues" evidence="1">
    <location>
        <begin position="206"/>
        <end position="220"/>
    </location>
</feature>
<feature type="compositionally biased region" description="Basic and acidic residues" evidence="1">
    <location>
        <begin position="632"/>
        <end position="643"/>
    </location>
</feature>
<keyword evidence="2" id="KW-0812">Transmembrane</keyword>
<evidence type="ECO:0000313" key="4">
    <source>
        <dbReference type="Proteomes" id="UP000523007"/>
    </source>
</evidence>
<keyword evidence="2" id="KW-0472">Membrane</keyword>
<keyword evidence="2" id="KW-1133">Transmembrane helix</keyword>
<evidence type="ECO:0000313" key="3">
    <source>
        <dbReference type="EMBL" id="MBB4934255.1"/>
    </source>
</evidence>
<dbReference type="Proteomes" id="UP000523007">
    <property type="component" value="Unassembled WGS sequence"/>
</dbReference>
<keyword evidence="4" id="KW-1185">Reference proteome</keyword>
<feature type="compositionally biased region" description="Basic and acidic residues" evidence="1">
    <location>
        <begin position="596"/>
        <end position="617"/>
    </location>
</feature>